<reference evidence="4 5" key="1">
    <citation type="submission" date="2020-08" db="EMBL/GenBank/DDBJ databases">
        <title>Genomic Encyclopedia of Type Strains, Phase IV (KMG-IV): sequencing the most valuable type-strain genomes for metagenomic binning, comparative biology and taxonomic classification.</title>
        <authorList>
            <person name="Goeker M."/>
        </authorList>
    </citation>
    <scope>NUCLEOTIDE SEQUENCE [LARGE SCALE GENOMIC DNA]</scope>
    <source>
        <strain evidence="4 5">DSM 25024</strain>
    </source>
</reference>
<feature type="domain" description="HTH tetR-type" evidence="3">
    <location>
        <begin position="4"/>
        <end position="64"/>
    </location>
</feature>
<dbReference type="GO" id="GO:0003677">
    <property type="term" value="F:DNA binding"/>
    <property type="evidence" value="ECO:0007669"/>
    <property type="project" value="UniProtKB-UniRule"/>
</dbReference>
<dbReference type="InterPro" id="IPR001647">
    <property type="entry name" value="HTH_TetR"/>
</dbReference>
<keyword evidence="1 2" id="KW-0238">DNA-binding</keyword>
<dbReference type="Pfam" id="PF00440">
    <property type="entry name" value="TetR_N"/>
    <property type="match status" value="1"/>
</dbReference>
<dbReference type="RefSeq" id="WP_090965903.1">
    <property type="nucleotide sequence ID" value="NZ_FOOA01000022.1"/>
</dbReference>
<gene>
    <name evidence="4" type="ORF">GGR05_004148</name>
</gene>
<comment type="caution">
    <text evidence="4">The sequence shown here is derived from an EMBL/GenBank/DDBJ whole genome shotgun (WGS) entry which is preliminary data.</text>
</comment>
<evidence type="ECO:0000259" key="3">
    <source>
        <dbReference type="PROSITE" id="PS50977"/>
    </source>
</evidence>
<evidence type="ECO:0000256" key="2">
    <source>
        <dbReference type="PROSITE-ProRule" id="PRU00335"/>
    </source>
</evidence>
<accession>A0A7W6BZC9</accession>
<evidence type="ECO:0000313" key="4">
    <source>
        <dbReference type="EMBL" id="MBB3937978.1"/>
    </source>
</evidence>
<sequence length="180" mass="19637">MARASKRDGLLEAIVSIIERDGLTPLTLDAVATETGMTRAGLLYHFPSREALIRATHEHLTGQWERDLVASAGKSADEASAAERHAAYVNVCVKAARRVELLLMLENTESGGLGELWQEVIDRWAPPVPDPGDAAGVDRFIARLAADGLWMHEALSSRPLPAALRKRIVERLAKLLEGKD</sequence>
<dbReference type="Gene3D" id="1.10.357.10">
    <property type="entry name" value="Tetracycline Repressor, domain 2"/>
    <property type="match status" value="1"/>
</dbReference>
<dbReference type="Proteomes" id="UP000531216">
    <property type="component" value="Unassembled WGS sequence"/>
</dbReference>
<dbReference type="Pfam" id="PF17937">
    <property type="entry name" value="TetR_C_28"/>
    <property type="match status" value="1"/>
</dbReference>
<name>A0A7W6BZC9_9HYPH</name>
<dbReference type="InterPro" id="IPR036271">
    <property type="entry name" value="Tet_transcr_reg_TetR-rel_C_sf"/>
</dbReference>
<evidence type="ECO:0000256" key="1">
    <source>
        <dbReference type="ARBA" id="ARBA00023125"/>
    </source>
</evidence>
<evidence type="ECO:0000313" key="5">
    <source>
        <dbReference type="Proteomes" id="UP000531216"/>
    </source>
</evidence>
<organism evidence="4 5">
    <name type="scientific">Aureimonas phyllosphaerae</name>
    <dbReference type="NCBI Taxonomy" id="1166078"/>
    <lineage>
        <taxon>Bacteria</taxon>
        <taxon>Pseudomonadati</taxon>
        <taxon>Pseudomonadota</taxon>
        <taxon>Alphaproteobacteria</taxon>
        <taxon>Hyphomicrobiales</taxon>
        <taxon>Aurantimonadaceae</taxon>
        <taxon>Aureimonas</taxon>
    </lineage>
</organism>
<proteinExistence type="predicted"/>
<dbReference type="InterPro" id="IPR009057">
    <property type="entry name" value="Homeodomain-like_sf"/>
</dbReference>
<dbReference type="SUPFAM" id="SSF46689">
    <property type="entry name" value="Homeodomain-like"/>
    <property type="match status" value="1"/>
</dbReference>
<keyword evidence="5" id="KW-1185">Reference proteome</keyword>
<dbReference type="AlphaFoldDB" id="A0A7W6BZC9"/>
<dbReference type="EMBL" id="JACIDO010000014">
    <property type="protein sequence ID" value="MBB3937978.1"/>
    <property type="molecule type" value="Genomic_DNA"/>
</dbReference>
<dbReference type="InterPro" id="IPR041479">
    <property type="entry name" value="TetR_CgmR_C"/>
</dbReference>
<feature type="DNA-binding region" description="H-T-H motif" evidence="2">
    <location>
        <begin position="27"/>
        <end position="46"/>
    </location>
</feature>
<dbReference type="SUPFAM" id="SSF48498">
    <property type="entry name" value="Tetracyclin repressor-like, C-terminal domain"/>
    <property type="match status" value="1"/>
</dbReference>
<protein>
    <submittedName>
        <fullName evidence="4">AcrR family transcriptional regulator</fullName>
    </submittedName>
</protein>
<dbReference type="OrthoDB" id="9809772at2"/>
<dbReference type="PROSITE" id="PS50977">
    <property type="entry name" value="HTH_TETR_2"/>
    <property type="match status" value="1"/>
</dbReference>
<dbReference type="PRINTS" id="PR00455">
    <property type="entry name" value="HTHTETR"/>
</dbReference>